<gene>
    <name evidence="2" type="ORF">FZEAL_249</name>
</gene>
<reference evidence="2" key="1">
    <citation type="journal article" date="2020" name="BMC Genomics">
        <title>Correction to: Identification and distribution of gene clusters required for synthesis of sphingolipid metabolism inhibitors in diverse species of the filamentous fungus Fusarium.</title>
        <authorList>
            <person name="Kim H.S."/>
            <person name="Lohmar J.M."/>
            <person name="Busman M."/>
            <person name="Brown D.W."/>
            <person name="Naumann T.A."/>
            <person name="Divon H.H."/>
            <person name="Lysoe E."/>
            <person name="Uhlig S."/>
            <person name="Proctor R.H."/>
        </authorList>
    </citation>
    <scope>NUCLEOTIDE SEQUENCE</scope>
    <source>
        <strain evidence="2">NRRL 22465</strain>
    </source>
</reference>
<comment type="caution">
    <text evidence="2">The sequence shown here is derived from an EMBL/GenBank/DDBJ whole genome shotgun (WGS) entry which is preliminary data.</text>
</comment>
<feature type="region of interest" description="Disordered" evidence="1">
    <location>
        <begin position="223"/>
        <end position="242"/>
    </location>
</feature>
<evidence type="ECO:0000256" key="1">
    <source>
        <dbReference type="SAM" id="MobiDB-lite"/>
    </source>
</evidence>
<organism evidence="2 3">
    <name type="scientific">Fusarium zealandicum</name>
    <dbReference type="NCBI Taxonomy" id="1053134"/>
    <lineage>
        <taxon>Eukaryota</taxon>
        <taxon>Fungi</taxon>
        <taxon>Dikarya</taxon>
        <taxon>Ascomycota</taxon>
        <taxon>Pezizomycotina</taxon>
        <taxon>Sordariomycetes</taxon>
        <taxon>Hypocreomycetidae</taxon>
        <taxon>Hypocreales</taxon>
        <taxon>Nectriaceae</taxon>
        <taxon>Fusarium</taxon>
        <taxon>Fusarium staphyleae species complex</taxon>
    </lineage>
</organism>
<dbReference type="Proteomes" id="UP000635477">
    <property type="component" value="Unassembled WGS sequence"/>
</dbReference>
<reference evidence="2" key="2">
    <citation type="submission" date="2020-05" db="EMBL/GenBank/DDBJ databases">
        <authorList>
            <person name="Kim H.-S."/>
            <person name="Proctor R.H."/>
            <person name="Brown D.W."/>
        </authorList>
    </citation>
    <scope>NUCLEOTIDE SEQUENCE</scope>
    <source>
        <strain evidence="2">NRRL 22465</strain>
    </source>
</reference>
<evidence type="ECO:0000313" key="3">
    <source>
        <dbReference type="Proteomes" id="UP000635477"/>
    </source>
</evidence>
<feature type="compositionally biased region" description="Polar residues" evidence="1">
    <location>
        <begin position="193"/>
        <end position="209"/>
    </location>
</feature>
<accession>A0A8H4UV25</accession>
<name>A0A8H4UV25_9HYPO</name>
<proteinExistence type="predicted"/>
<sequence>MVFVCLSRTMQALDDPGQHGNNQGAVDERKRPDEAGSECLRNVCLYCLSVGFIESKTTRGARPSSEHPIINGVNTIKPPTKAGMAWVRGMLWPTEMKLGEAHAKPIGPVRTGKGRRVARFVYYAANPGPLRELWHPTVALDTTLVITSSSLYPVATPASVTMWDVVWTDPEKESRREHRERKASKPACKDKSSSTPRSIFGRDSTSSSERPFPLSLNGLKPFAKNVASPAPPPSSTHESARAEYYDAESGRLSYDSIPHKLTGSATENMLLRGEFAEFTQDQIHMHDATGDHHLRQSSSSSSWSSTAPERVALEPCQIVQTLSEGSFVARSTQVTTSIRTSDELSSGLASEIIITANTDSPPKSSGTQSQLSMRRFGALSLPKPPPLPIAPRRVPSHSGSLRCDVADVWKPPATWACSPTTDTSFSTMEYHLEPNRSDASLSTELNAMQREVNRLTAESNIVRLLRLKEVWGRLSNPDLCKALEVEKVQWMLSALYNMDAPLEKRSGRGIAQDTTPAGLKRVLALYETPAVASYLAAVFHSKQLYHLSSSPLSHTLFPNIHPVLVPARSTSAFPVASSSFGSVYSLRLPISNPSQDIPGLLKNIHRCLEPDGALHLVLIDPLPVALTLGPLLRTWIEKHLLLNLETNFRCTKPTRLFPIWLENASFRVESVTAATRKFLAVPPLEENRLPATCQSEEDIKQELRNFVGRMLWMEVWAEYITSDTWWWEDPQIVDECKQLKTAWEWRLIKALKE</sequence>
<evidence type="ECO:0000313" key="2">
    <source>
        <dbReference type="EMBL" id="KAF4984573.1"/>
    </source>
</evidence>
<dbReference type="AlphaFoldDB" id="A0A8H4UV25"/>
<keyword evidence="3" id="KW-1185">Reference proteome</keyword>
<dbReference type="EMBL" id="JABEYC010000013">
    <property type="protein sequence ID" value="KAF4984573.1"/>
    <property type="molecule type" value="Genomic_DNA"/>
</dbReference>
<dbReference type="OrthoDB" id="3902588at2759"/>
<protein>
    <submittedName>
        <fullName evidence="2">Uncharacterized protein</fullName>
    </submittedName>
</protein>
<feature type="region of interest" description="Disordered" evidence="1">
    <location>
        <begin position="170"/>
        <end position="214"/>
    </location>
</feature>